<keyword evidence="2" id="KW-1185">Reference proteome</keyword>
<accession>A0A485AW09</accession>
<proteinExistence type="predicted"/>
<evidence type="ECO:0000313" key="2">
    <source>
        <dbReference type="Proteomes" id="UP000401081"/>
    </source>
</evidence>
<name>A0A485AW09_KLUCR</name>
<protein>
    <submittedName>
        <fullName evidence="1">Uncharacterized protein</fullName>
    </submittedName>
</protein>
<dbReference type="Proteomes" id="UP000401081">
    <property type="component" value="Unassembled WGS sequence"/>
</dbReference>
<gene>
    <name evidence="1" type="ORF">NCTC12993_03099</name>
</gene>
<sequence length="172" mass="19625">MTLCCKHRDTRQGRHPHCFQFAHFGGHFFKVISMKTVDLLAKHLHVWPKRFIRIVKGGDSSFYGVPAGEELYHERVENLSIVGLQCADDAGFGVTQLEWLEAQMTAKEKGIEFDPSRCVFAKEKSDEEYRKDHLYNMKLQCLHAALIQHGQFDKTNATNIAESINAGFDAIK</sequence>
<reference evidence="1 2" key="1">
    <citation type="submission" date="2019-03" db="EMBL/GenBank/DDBJ databases">
        <authorList>
            <consortium name="Pathogen Informatics"/>
        </authorList>
    </citation>
    <scope>NUCLEOTIDE SEQUENCE [LARGE SCALE GENOMIC DNA]</scope>
    <source>
        <strain evidence="1 2">NCTC12993</strain>
    </source>
</reference>
<dbReference type="AlphaFoldDB" id="A0A485AW09"/>
<organism evidence="1 2">
    <name type="scientific">Kluyvera cryocrescens</name>
    <name type="common">Kluyvera citrophila</name>
    <dbReference type="NCBI Taxonomy" id="580"/>
    <lineage>
        <taxon>Bacteria</taxon>
        <taxon>Pseudomonadati</taxon>
        <taxon>Pseudomonadota</taxon>
        <taxon>Gammaproteobacteria</taxon>
        <taxon>Enterobacterales</taxon>
        <taxon>Enterobacteriaceae</taxon>
        <taxon>Kluyvera</taxon>
    </lineage>
</organism>
<evidence type="ECO:0000313" key="1">
    <source>
        <dbReference type="EMBL" id="VFS64133.1"/>
    </source>
</evidence>
<dbReference type="EMBL" id="CAADJD010000018">
    <property type="protein sequence ID" value="VFS64133.1"/>
    <property type="molecule type" value="Genomic_DNA"/>
</dbReference>